<sequence>MNSLTVREAADQLKKSGEIYKIFGLNCIGEISVCNRDQFLAGMKVTRETEIHSSYKLSIFSPSQYICRLVL</sequence>
<dbReference type="EMBL" id="FR824287">
    <property type="protein sequence ID" value="CCA24501.1"/>
    <property type="molecule type" value="Genomic_DNA"/>
</dbReference>
<organism evidence="1">
    <name type="scientific">Albugo laibachii Nc14</name>
    <dbReference type="NCBI Taxonomy" id="890382"/>
    <lineage>
        <taxon>Eukaryota</taxon>
        <taxon>Sar</taxon>
        <taxon>Stramenopiles</taxon>
        <taxon>Oomycota</taxon>
        <taxon>Peronosporomycetes</taxon>
        <taxon>Albuginales</taxon>
        <taxon>Albuginaceae</taxon>
        <taxon>Albugo</taxon>
    </lineage>
</organism>
<evidence type="ECO:0000313" key="1">
    <source>
        <dbReference type="EMBL" id="CCA24501.1"/>
    </source>
</evidence>
<gene>
    <name evidence="1" type="primary">AlNc14C242G9502</name>
    <name evidence="1" type="ORF">ALNC14_106450</name>
</gene>
<dbReference type="HOGENOM" id="CLU_2745339_0_0_1"/>
<protein>
    <submittedName>
        <fullName evidence="1">AlNc14C242G9502 protein</fullName>
    </submittedName>
</protein>
<name>F0WT16_9STRA</name>
<reference evidence="1" key="1">
    <citation type="journal article" date="2011" name="PLoS Biol.">
        <title>Gene gain and loss during evolution of obligate parasitism in the white rust pathogen of Arabidopsis thaliana.</title>
        <authorList>
            <person name="Kemen E."/>
            <person name="Gardiner A."/>
            <person name="Schultz-Larsen T."/>
            <person name="Kemen A.C."/>
            <person name="Balmuth A.L."/>
            <person name="Robert-Seilaniantz A."/>
            <person name="Bailey K."/>
            <person name="Holub E."/>
            <person name="Studholme D.J."/>
            <person name="Maclean D."/>
            <person name="Jones J.D."/>
        </authorList>
    </citation>
    <scope>NUCLEOTIDE SEQUENCE</scope>
</reference>
<accession>F0WT16</accession>
<proteinExistence type="predicted"/>
<dbReference type="AlphaFoldDB" id="F0WT16"/>
<reference evidence="1" key="2">
    <citation type="submission" date="2011-02" db="EMBL/GenBank/DDBJ databases">
        <authorList>
            <person name="MacLean D."/>
        </authorList>
    </citation>
    <scope>NUCLEOTIDE SEQUENCE</scope>
</reference>